<dbReference type="InterPro" id="IPR029063">
    <property type="entry name" value="SAM-dependent_MTases_sf"/>
</dbReference>
<dbReference type="CDD" id="cd02440">
    <property type="entry name" value="AdoMet_MTases"/>
    <property type="match status" value="1"/>
</dbReference>
<dbReference type="InterPro" id="IPR010280">
    <property type="entry name" value="U5_MeTrfase_fam"/>
</dbReference>
<dbReference type="InterPro" id="IPR030390">
    <property type="entry name" value="MeTrfase_TrmA_AS"/>
</dbReference>
<dbReference type="InterPro" id="IPR002792">
    <property type="entry name" value="TRAM_dom"/>
</dbReference>
<dbReference type="GO" id="GO:0070475">
    <property type="term" value="P:rRNA base methylation"/>
    <property type="evidence" value="ECO:0007669"/>
    <property type="project" value="TreeGrafter"/>
</dbReference>
<dbReference type="EMBL" id="DWZE01000089">
    <property type="protein sequence ID" value="HJA83875.1"/>
    <property type="molecule type" value="Genomic_DNA"/>
</dbReference>
<feature type="binding site" evidence="4">
    <location>
        <position position="333"/>
    </location>
    <ligand>
        <name>S-adenosyl-L-methionine</name>
        <dbReference type="ChEBI" id="CHEBI:59789"/>
    </ligand>
</feature>
<evidence type="ECO:0000256" key="1">
    <source>
        <dbReference type="ARBA" id="ARBA00022603"/>
    </source>
</evidence>
<evidence type="ECO:0000256" key="2">
    <source>
        <dbReference type="ARBA" id="ARBA00022679"/>
    </source>
</evidence>
<dbReference type="InterPro" id="IPR030391">
    <property type="entry name" value="MeTrfase_TrmA_CS"/>
</dbReference>
<dbReference type="FunFam" id="3.40.50.150:FF:000009">
    <property type="entry name" value="23S rRNA (Uracil(1939)-C(5))-methyltransferase RlmD"/>
    <property type="match status" value="1"/>
</dbReference>
<comment type="similarity">
    <text evidence="4">Belongs to the class I-like SAM-binding methyltransferase superfamily. RNA M5U methyltransferase family.</text>
</comment>
<dbReference type="AlphaFoldDB" id="A0A9D2HR09"/>
<dbReference type="InterPro" id="IPR012340">
    <property type="entry name" value="NA-bd_OB-fold"/>
</dbReference>
<dbReference type="EC" id="2.1.1.190" evidence="7"/>
<dbReference type="PANTHER" id="PTHR11061:SF30">
    <property type="entry name" value="TRNA (URACIL(54)-C(5))-METHYLTRANSFERASE"/>
    <property type="match status" value="1"/>
</dbReference>
<evidence type="ECO:0000313" key="7">
    <source>
        <dbReference type="EMBL" id="HJA83875.1"/>
    </source>
</evidence>
<dbReference type="SUPFAM" id="SSF50249">
    <property type="entry name" value="Nucleic acid-binding proteins"/>
    <property type="match status" value="1"/>
</dbReference>
<sequence>MARKKKELPLLENITITDVAAEGKAIARVDNLVVFVPYVVPGDVVDLQVKRKKHNYAEAEAVRIHQYSDKRATPFCTHYGVCGGCQWQCLAYPEQLRYKQKQVVDNLTRIGKVELPEISPILGSELTEGYRNKLEYTFSNKRWLTREEVAQNVVYEQMNAVGFHIPGAFDKVLAIDKCWLQDDISNRIRNAVRDYAYEHGYTFINLRTHEGMLRNIIVRTSTTGQLMIILVAQVHGDAEMEKFHEILAYVGDTFPEITSLLYVVNNKVNDSIGDLEVHTFRGEDHIFEEMEGLRFKVGPKSFYQTNSRQAYRLYQAAREFAGLTGKELVYDLYTGTGTIANFVSRQARQVIGIEYVPEAIEDARVNSEINGIGNTLFFAGDMKDILTRDFIREHGRPDVIITDPPRAGMHPDVVDVILQAEPERIVYVSCNPATQARDLQLLDTKYRVTHVQPVDMFPHTYHVENVVRLEKKMS</sequence>
<feature type="binding site" evidence="4">
    <location>
        <position position="304"/>
    </location>
    <ligand>
        <name>S-adenosyl-L-methionine</name>
        <dbReference type="ChEBI" id="CHEBI:59789"/>
    </ligand>
</feature>
<evidence type="ECO:0000256" key="5">
    <source>
        <dbReference type="PROSITE-ProRule" id="PRU10015"/>
    </source>
</evidence>
<proteinExistence type="inferred from homology"/>
<organism evidence="7 8">
    <name type="scientific">Candidatus Bacteroides intestinavium</name>
    <dbReference type="NCBI Taxonomy" id="2838469"/>
    <lineage>
        <taxon>Bacteria</taxon>
        <taxon>Pseudomonadati</taxon>
        <taxon>Bacteroidota</taxon>
        <taxon>Bacteroidia</taxon>
        <taxon>Bacteroidales</taxon>
        <taxon>Bacteroidaceae</taxon>
        <taxon>Bacteroides</taxon>
    </lineage>
</organism>
<dbReference type="PROSITE" id="PS01230">
    <property type="entry name" value="TRMA_1"/>
    <property type="match status" value="1"/>
</dbReference>
<feature type="active site" evidence="5">
    <location>
        <position position="430"/>
    </location>
</feature>
<evidence type="ECO:0000313" key="8">
    <source>
        <dbReference type="Proteomes" id="UP000823860"/>
    </source>
</evidence>
<dbReference type="NCBIfam" id="TIGR00479">
    <property type="entry name" value="rumA"/>
    <property type="match status" value="1"/>
</dbReference>
<dbReference type="Gene3D" id="3.40.50.150">
    <property type="entry name" value="Vaccinia Virus protein VP39"/>
    <property type="match status" value="1"/>
</dbReference>
<dbReference type="PROSITE" id="PS01231">
    <property type="entry name" value="TRMA_2"/>
    <property type="match status" value="1"/>
</dbReference>
<reference evidence="7" key="2">
    <citation type="submission" date="2021-04" db="EMBL/GenBank/DDBJ databases">
        <authorList>
            <person name="Gilroy R."/>
        </authorList>
    </citation>
    <scope>NUCLEOTIDE SEQUENCE</scope>
    <source>
        <strain evidence="7">ChiHecec1B25-7008</strain>
    </source>
</reference>
<comment type="caution">
    <text evidence="7">The sequence shown here is derived from an EMBL/GenBank/DDBJ whole genome shotgun (WGS) entry which is preliminary data.</text>
</comment>
<dbReference type="Gene3D" id="2.40.50.1070">
    <property type="match status" value="1"/>
</dbReference>
<keyword evidence="3 4" id="KW-0949">S-adenosyl-L-methionine</keyword>
<dbReference type="PROSITE" id="PS50926">
    <property type="entry name" value="TRAM"/>
    <property type="match status" value="1"/>
</dbReference>
<keyword evidence="2 4" id="KW-0808">Transferase</keyword>
<dbReference type="Pfam" id="PF01938">
    <property type="entry name" value="TRAM"/>
    <property type="match status" value="1"/>
</dbReference>
<name>A0A9D2HR09_9BACE</name>
<dbReference type="PANTHER" id="PTHR11061">
    <property type="entry name" value="RNA M5U METHYLTRANSFERASE"/>
    <property type="match status" value="1"/>
</dbReference>
<dbReference type="PROSITE" id="PS51687">
    <property type="entry name" value="SAM_MT_RNA_M5U"/>
    <property type="match status" value="1"/>
</dbReference>
<dbReference type="Gene3D" id="2.40.50.140">
    <property type="entry name" value="Nucleic acid-binding proteins"/>
    <property type="match status" value="1"/>
</dbReference>
<accession>A0A9D2HR09</accession>
<dbReference type="Proteomes" id="UP000823860">
    <property type="component" value="Unassembled WGS sequence"/>
</dbReference>
<dbReference type="Pfam" id="PF05958">
    <property type="entry name" value="tRNA_U5-meth_tr"/>
    <property type="match status" value="1"/>
</dbReference>
<reference evidence="7" key="1">
    <citation type="journal article" date="2021" name="PeerJ">
        <title>Extensive microbial diversity within the chicken gut microbiome revealed by metagenomics and culture.</title>
        <authorList>
            <person name="Gilroy R."/>
            <person name="Ravi A."/>
            <person name="Getino M."/>
            <person name="Pursley I."/>
            <person name="Horton D.L."/>
            <person name="Alikhan N.F."/>
            <person name="Baker D."/>
            <person name="Gharbi K."/>
            <person name="Hall N."/>
            <person name="Watson M."/>
            <person name="Adriaenssens E.M."/>
            <person name="Foster-Nyarko E."/>
            <person name="Jarju S."/>
            <person name="Secka A."/>
            <person name="Antonio M."/>
            <person name="Oren A."/>
            <person name="Chaudhuri R.R."/>
            <person name="La Ragione R."/>
            <person name="Hildebrand F."/>
            <person name="Pallen M.J."/>
        </authorList>
    </citation>
    <scope>NUCLEOTIDE SEQUENCE</scope>
    <source>
        <strain evidence="7">ChiHecec1B25-7008</strain>
    </source>
</reference>
<feature type="domain" description="TRAM" evidence="6">
    <location>
        <begin position="5"/>
        <end position="63"/>
    </location>
</feature>
<evidence type="ECO:0000256" key="3">
    <source>
        <dbReference type="ARBA" id="ARBA00022691"/>
    </source>
</evidence>
<feature type="active site" description="Nucleophile" evidence="4">
    <location>
        <position position="430"/>
    </location>
</feature>
<protein>
    <submittedName>
        <fullName evidence="7">23S rRNA (Uracil(1939)-C(5))-methyltransferase RlmD</fullName>
        <ecNumber evidence="7">2.1.1.190</ecNumber>
    </submittedName>
</protein>
<keyword evidence="1 4" id="KW-0489">Methyltransferase</keyword>
<evidence type="ECO:0000256" key="4">
    <source>
        <dbReference type="PROSITE-ProRule" id="PRU01024"/>
    </source>
</evidence>
<feature type="binding site" evidence="4">
    <location>
        <position position="354"/>
    </location>
    <ligand>
        <name>S-adenosyl-L-methionine</name>
        <dbReference type="ChEBI" id="CHEBI:59789"/>
    </ligand>
</feature>
<gene>
    <name evidence="7" type="primary">rlmD</name>
    <name evidence="7" type="ORF">H9785_07910</name>
</gene>
<dbReference type="GO" id="GO:0070041">
    <property type="term" value="F:rRNA (uridine-C5-)-methyltransferase activity"/>
    <property type="evidence" value="ECO:0007669"/>
    <property type="project" value="TreeGrafter"/>
</dbReference>
<feature type="binding site" evidence="4">
    <location>
        <position position="403"/>
    </location>
    <ligand>
        <name>S-adenosyl-L-methionine</name>
        <dbReference type="ChEBI" id="CHEBI:59789"/>
    </ligand>
</feature>
<evidence type="ECO:0000259" key="6">
    <source>
        <dbReference type="PROSITE" id="PS50926"/>
    </source>
</evidence>
<dbReference type="SUPFAM" id="SSF53335">
    <property type="entry name" value="S-adenosyl-L-methionine-dependent methyltransferases"/>
    <property type="match status" value="1"/>
</dbReference>